<keyword evidence="3" id="KW-1185">Reference proteome</keyword>
<dbReference type="PANTHER" id="PTHR34300">
    <property type="entry name" value="QUEUOSINE PRECURSOR TRANSPORTER-RELATED"/>
    <property type="match status" value="1"/>
</dbReference>
<feature type="transmembrane region" description="Helical" evidence="1">
    <location>
        <begin position="7"/>
        <end position="26"/>
    </location>
</feature>
<organism evidence="2 3">
    <name type="scientific">Paracoccus stylophorae</name>
    <dbReference type="NCBI Taxonomy" id="659350"/>
    <lineage>
        <taxon>Bacteria</taxon>
        <taxon>Pseudomonadati</taxon>
        <taxon>Pseudomonadota</taxon>
        <taxon>Alphaproteobacteria</taxon>
        <taxon>Rhodobacterales</taxon>
        <taxon>Paracoccaceae</taxon>
        <taxon>Paracoccus</taxon>
    </lineage>
</organism>
<keyword evidence="1" id="KW-0997">Cell inner membrane</keyword>
<dbReference type="Proteomes" id="UP001218412">
    <property type="component" value="Chromosome"/>
</dbReference>
<evidence type="ECO:0000313" key="2">
    <source>
        <dbReference type="EMBL" id="WCR10980.1"/>
    </source>
</evidence>
<dbReference type="NCBIfam" id="TIGR00697">
    <property type="entry name" value="queuosine precursor transporter"/>
    <property type="match status" value="1"/>
</dbReference>
<keyword evidence="1" id="KW-0812">Transmembrane</keyword>
<dbReference type="EMBL" id="CP067134">
    <property type="protein sequence ID" value="WCR10980.1"/>
    <property type="molecule type" value="Genomic_DNA"/>
</dbReference>
<keyword evidence="1" id="KW-0472">Membrane</keyword>
<gene>
    <name evidence="2" type="ORF">JHW45_00695</name>
</gene>
<proteinExistence type="inferred from homology"/>
<feature type="transmembrane region" description="Helical" evidence="1">
    <location>
        <begin position="115"/>
        <end position="141"/>
    </location>
</feature>
<comment type="function">
    <text evidence="1">Involved in the import of queuosine (Q) precursors, required for Q precursor salvage.</text>
</comment>
<keyword evidence="1" id="KW-1133">Transmembrane helix</keyword>
<feature type="transmembrane region" description="Helical" evidence="1">
    <location>
        <begin position="161"/>
        <end position="190"/>
    </location>
</feature>
<keyword evidence="1" id="KW-0813">Transport</keyword>
<name>A0ABY7SVB9_9RHOB</name>
<evidence type="ECO:0000256" key="1">
    <source>
        <dbReference type="HAMAP-Rule" id="MF_02088"/>
    </source>
</evidence>
<dbReference type="HAMAP" id="MF_02088">
    <property type="entry name" value="Q_prec_transport"/>
    <property type="match status" value="1"/>
</dbReference>
<accession>A0ABY7SVB9</accession>
<dbReference type="InterPro" id="IPR003744">
    <property type="entry name" value="YhhQ"/>
</dbReference>
<comment type="similarity">
    <text evidence="1">Belongs to the vitamin uptake transporter (VUT/ECF) (TC 2.A.88) family. Q precursor transporter subfamily.</text>
</comment>
<dbReference type="Pfam" id="PF02592">
    <property type="entry name" value="Vut_1"/>
    <property type="match status" value="1"/>
</dbReference>
<reference evidence="2 3" key="1">
    <citation type="submission" date="2021-01" db="EMBL/GenBank/DDBJ databases">
        <title>Biogeographic distribution of Paracoccus.</title>
        <authorList>
            <person name="Hollensteiner J."/>
            <person name="Leineberger J."/>
            <person name="Brinkhoff T."/>
            <person name="Daniel R."/>
        </authorList>
    </citation>
    <scope>NUCLEOTIDE SEQUENCE [LARGE SCALE GENOMIC DNA]</scope>
    <source>
        <strain evidence="2 3">LMG25392</strain>
    </source>
</reference>
<protein>
    <recommendedName>
        <fullName evidence="1">Probable queuosine precursor transporter</fullName>
        <shortName evidence="1">Q precursor transporter</shortName>
    </recommendedName>
</protein>
<feature type="transmembrane region" description="Helical" evidence="1">
    <location>
        <begin position="32"/>
        <end position="52"/>
    </location>
</feature>
<dbReference type="PANTHER" id="PTHR34300:SF1">
    <property type="entry name" value="QUEUOSINE PRECURSOR TRANSPORTER"/>
    <property type="match status" value="1"/>
</dbReference>
<dbReference type="RefSeq" id="WP_272859071.1">
    <property type="nucleotide sequence ID" value="NZ_CP067134.1"/>
</dbReference>
<comment type="subcellular location">
    <subcellularLocation>
        <location evidence="1">Cell inner membrane</location>
        <topology evidence="1">Multi-pass membrane protein</topology>
    </subcellularLocation>
</comment>
<feature type="transmembrane region" description="Helical" evidence="1">
    <location>
        <begin position="59"/>
        <end position="77"/>
    </location>
</feature>
<evidence type="ECO:0000313" key="3">
    <source>
        <dbReference type="Proteomes" id="UP001218412"/>
    </source>
</evidence>
<feature type="transmembrane region" description="Helical" evidence="1">
    <location>
        <begin position="83"/>
        <end position="103"/>
    </location>
</feature>
<sequence>MTRYLPGICAMAAIVVASNILVQFVIGDWLTWGAFTYPFAFLVTDVMNRVYGAGAARRVVLAGFVVGILCSLVAAGLDKTTLRIAIGSGAAFLTAQLLDVAVFDMLRHRHWWVAPLASTVIGSAVDTAIFFTVAFAAMLPHDANTGWANEVVPLLGHGPELALWISLAAADWSVKLGLALLALVPFRLIIRNLLRKRREI</sequence>
<keyword evidence="1" id="KW-1003">Cell membrane</keyword>